<evidence type="ECO:0000256" key="3">
    <source>
        <dbReference type="PROSITE-ProRule" id="PRU00464"/>
    </source>
</evidence>
<dbReference type="InterPro" id="IPR019808">
    <property type="entry name" value="Histidine_triad_CS"/>
</dbReference>
<dbReference type="PROSITE" id="PS51084">
    <property type="entry name" value="HIT_2"/>
    <property type="match status" value="1"/>
</dbReference>
<dbReference type="PRINTS" id="PR00332">
    <property type="entry name" value="HISTRIAD"/>
</dbReference>
<dbReference type="Gene3D" id="3.30.428.10">
    <property type="entry name" value="HIT-like"/>
    <property type="match status" value="1"/>
</dbReference>
<evidence type="ECO:0000313" key="5">
    <source>
        <dbReference type="EMBL" id="KNF09353.1"/>
    </source>
</evidence>
<dbReference type="CDD" id="cd01276">
    <property type="entry name" value="PKCI_related"/>
    <property type="match status" value="1"/>
</dbReference>
<feature type="domain" description="HIT" evidence="4">
    <location>
        <begin position="5"/>
        <end position="114"/>
    </location>
</feature>
<dbReference type="GO" id="GO:0003824">
    <property type="term" value="F:catalytic activity"/>
    <property type="evidence" value="ECO:0007669"/>
    <property type="project" value="InterPro"/>
</dbReference>
<comment type="caution">
    <text evidence="5">The sequence shown here is derived from an EMBL/GenBank/DDBJ whole genome shotgun (WGS) entry which is preliminary data.</text>
</comment>
<dbReference type="AlphaFoldDB" id="A0A0L0WD08"/>
<evidence type="ECO:0000256" key="2">
    <source>
        <dbReference type="PIRSR" id="PIRSR601310-3"/>
    </source>
</evidence>
<dbReference type="EMBL" id="LGSS01000003">
    <property type="protein sequence ID" value="KNF09353.1"/>
    <property type="molecule type" value="Genomic_DNA"/>
</dbReference>
<protein>
    <recommendedName>
        <fullName evidence="4">HIT domain-containing protein</fullName>
    </recommendedName>
</protein>
<sequence>MSDCIFCKIVKGEIPAKKVYEDDKVIAFNDISPQSPIHILVIPKNHISSANDINDENKEIIGHIFSVISNIAKSEGIADKGYRIVNNCGEDGGQTVSHIHFHILGGRQLQWPPG</sequence>
<dbReference type="InterPro" id="IPR036265">
    <property type="entry name" value="HIT-like_sf"/>
</dbReference>
<dbReference type="InterPro" id="IPR011146">
    <property type="entry name" value="HIT-like"/>
</dbReference>
<feature type="short sequence motif" description="Histidine triad motif" evidence="2 3">
    <location>
        <begin position="98"/>
        <end position="102"/>
    </location>
</feature>
<evidence type="ECO:0000313" key="6">
    <source>
        <dbReference type="Proteomes" id="UP000037267"/>
    </source>
</evidence>
<dbReference type="RefSeq" id="WP_050354346.1">
    <property type="nucleotide sequence ID" value="NZ_LGSS01000003.1"/>
</dbReference>
<name>A0A0L0WD08_GOTPU</name>
<reference evidence="6" key="1">
    <citation type="submission" date="2015-07" db="EMBL/GenBank/DDBJ databases">
        <title>Draft genome sequence of the purine-degrading Gottschalkia purinilyticum DSM 1384 (formerly Clostridium purinilyticum).</title>
        <authorList>
            <person name="Poehlein A."/>
            <person name="Schiel-Bengelsdorf B."/>
            <person name="Bengelsdorf F.R."/>
            <person name="Daniel R."/>
            <person name="Duerre P."/>
        </authorList>
    </citation>
    <scope>NUCLEOTIDE SEQUENCE [LARGE SCALE GENOMIC DNA]</scope>
    <source>
        <strain evidence="6">DSM 1384</strain>
    </source>
</reference>
<dbReference type="Proteomes" id="UP000037267">
    <property type="component" value="Unassembled WGS sequence"/>
</dbReference>
<dbReference type="InterPro" id="IPR001310">
    <property type="entry name" value="Histidine_triad_HIT"/>
</dbReference>
<evidence type="ECO:0000259" key="4">
    <source>
        <dbReference type="PROSITE" id="PS51084"/>
    </source>
</evidence>
<evidence type="ECO:0000256" key="1">
    <source>
        <dbReference type="PIRSR" id="PIRSR601310-1"/>
    </source>
</evidence>
<accession>A0A0L0WD08</accession>
<dbReference type="STRING" id="1503.CLPU_3c01310"/>
<gene>
    <name evidence="5" type="ORF">CLPU_3c01310</name>
</gene>
<dbReference type="OrthoDB" id="9784774at2"/>
<proteinExistence type="predicted"/>
<dbReference type="PROSITE" id="PS00892">
    <property type="entry name" value="HIT_1"/>
    <property type="match status" value="1"/>
</dbReference>
<dbReference type="PANTHER" id="PTHR23089">
    <property type="entry name" value="HISTIDINE TRIAD HIT PROTEIN"/>
    <property type="match status" value="1"/>
</dbReference>
<dbReference type="SUPFAM" id="SSF54197">
    <property type="entry name" value="HIT-like"/>
    <property type="match status" value="1"/>
</dbReference>
<feature type="active site" description="Tele-AMP-histidine intermediate" evidence="1">
    <location>
        <position position="100"/>
    </location>
</feature>
<organism evidence="5 6">
    <name type="scientific">Gottschalkia purinilytica</name>
    <name type="common">Clostridium purinilyticum</name>
    <dbReference type="NCBI Taxonomy" id="1503"/>
    <lineage>
        <taxon>Bacteria</taxon>
        <taxon>Bacillati</taxon>
        <taxon>Bacillota</taxon>
        <taxon>Tissierellia</taxon>
        <taxon>Tissierellales</taxon>
        <taxon>Gottschalkiaceae</taxon>
        <taxon>Gottschalkia</taxon>
    </lineage>
</organism>
<dbReference type="Pfam" id="PF01230">
    <property type="entry name" value="HIT"/>
    <property type="match status" value="1"/>
</dbReference>
<keyword evidence="6" id="KW-1185">Reference proteome</keyword>